<gene>
    <name evidence="11" type="ORF">FVD38_06640</name>
</gene>
<dbReference type="RefSeq" id="WP_147934097.1">
    <property type="nucleotide sequence ID" value="NZ_VPFD01000005.1"/>
</dbReference>
<evidence type="ECO:0000256" key="10">
    <source>
        <dbReference type="SAM" id="MobiDB-lite"/>
    </source>
</evidence>
<dbReference type="InterPro" id="IPR027463">
    <property type="entry name" value="AcrB_DN_DC_subdom"/>
</dbReference>
<dbReference type="Gene3D" id="3.30.2090.10">
    <property type="entry name" value="Multidrug efflux transporter AcrB TolC docking domain, DN and DC subdomains"/>
    <property type="match status" value="2"/>
</dbReference>
<feature type="transmembrane region" description="Helical" evidence="9">
    <location>
        <begin position="873"/>
        <end position="890"/>
    </location>
</feature>
<feature type="transmembrane region" description="Helical" evidence="9">
    <location>
        <begin position="1000"/>
        <end position="1026"/>
    </location>
</feature>
<evidence type="ECO:0000256" key="2">
    <source>
        <dbReference type="ARBA" id="ARBA00010942"/>
    </source>
</evidence>
<dbReference type="GO" id="GO:0015562">
    <property type="term" value="F:efflux transmembrane transporter activity"/>
    <property type="evidence" value="ECO:0007669"/>
    <property type="project" value="InterPro"/>
</dbReference>
<feature type="region of interest" description="Disordered" evidence="10">
    <location>
        <begin position="1037"/>
        <end position="1060"/>
    </location>
</feature>
<keyword evidence="7 9" id="KW-1133">Transmembrane helix</keyword>
<comment type="subcellular location">
    <subcellularLocation>
        <location evidence="1 9">Cell inner membrane</location>
        <topology evidence="1 9">Multi-pass membrane protein</topology>
    </subcellularLocation>
</comment>
<keyword evidence="6 9" id="KW-0812">Transmembrane</keyword>
<dbReference type="Proteomes" id="UP000321413">
    <property type="component" value="Unassembled WGS sequence"/>
</dbReference>
<feature type="transmembrane region" description="Helical" evidence="9">
    <location>
        <begin position="470"/>
        <end position="497"/>
    </location>
</feature>
<feature type="transmembrane region" description="Helical" evidence="9">
    <location>
        <begin position="923"/>
        <end position="946"/>
    </location>
</feature>
<feature type="transmembrane region" description="Helical" evidence="9">
    <location>
        <begin position="366"/>
        <end position="388"/>
    </location>
</feature>
<feature type="transmembrane region" description="Helical" evidence="9">
    <location>
        <begin position="537"/>
        <end position="557"/>
    </location>
</feature>
<feature type="transmembrane region" description="Helical" evidence="9">
    <location>
        <begin position="394"/>
        <end position="413"/>
    </location>
</feature>
<comment type="similarity">
    <text evidence="2 9">Belongs to the resistance-nodulation-cell division (RND) (TC 2.A.6) family.</text>
</comment>
<sequence>MPKFFIQRPIFAIVISLLIMLAGGIALYSMPIEQYPPVSPPSVQIQADFPGASAETMQNTVIQVIEQQLTAIDNLLYIDSSSDDSGRSTTTLTFAAGTDPDIAQVQVQNQLQAAVPRLPAEVQQTGLRVTKSTSDFLMVAAFVSDDDSMTKFDIANYVSSNIQDPLSRISGVGSMNVFGTQYAMRIWLDPVKLTAYALTPLDVSAAIRAQNVQVSGGQLGGTPAVQGQSINATITQATLLRTPEEFQRILVKVQPDGSSVRIGDVARVALGSENYHVDVRYNGKPASGLGIQLAPGANALDTAVAVRARLAELGEFFPPGLRTVYPNDVTPFIEQSISGVMHTLIEGIVLVFLVMYLFLQNFRATLIPSITVPVVLLGTFGIMAALGFTVNTLSMFGLVLSIGLLVDDAIVVVENVERVMHEDGLPPKEATVKAMGQITSALIGVALVLSAVFVPVAFSSGTVGAIYREFSLTVVASMLLSAFIALTLTPALCATMLKPVDPNHHAKKGFFGWFNRGFDKSRDRYLGAVSSILGRRALGMVVYLVIIGIVAALFLRLPGGFLPKEDQGFMLVQVQTPAGTTQEQTGKVLDEISTYLLNDEKAMVEATMVINGSGQGQRGQNVGRMFVRLHDWDERKDDALHVSALSNRIAARYKDLQNAQVVPIEPPSIRGLGSATGFTMQLQDRGGLGRDALAKARDQLLELAAKEPALTRVRFTGQADNPTYKIDIDREKAAALGIDLTLVDQTFSTAWGSRYINNFLDMDNRIKRVYIQADAQFRMNPDDIKLLHVRNGQGDMVPFSSFASARWSWGSPSMQRYNGITSAEIVGQPTAGHSTGEAMAIMTRLAAQLPQGIGFEWSGISLQESQAGAQAPLLYALSILVVFLCLAALYESWAIPISVIMVVPIGVLGALGAATAFGMENDVFFQVGLLTTIGLSAKNAILIAEFARELQMQGMELVEAVMEASKVRLRPIIMTSMAFILGVLPLAISSGAGSGSQNALGIGVIGGMLTATFLATFLIPLFYVIVAGRAKPPAIHAPPPPPPVVHAPKAEAADTMPASQ</sequence>
<organism evidence="11 12">
    <name type="scientific">Massilia arenae</name>
    <dbReference type="NCBI Taxonomy" id="2603288"/>
    <lineage>
        <taxon>Bacteria</taxon>
        <taxon>Pseudomonadati</taxon>
        <taxon>Pseudomonadota</taxon>
        <taxon>Betaproteobacteria</taxon>
        <taxon>Burkholderiales</taxon>
        <taxon>Oxalobacteraceae</taxon>
        <taxon>Telluria group</taxon>
        <taxon>Massilia</taxon>
    </lineage>
</organism>
<dbReference type="Gene3D" id="3.30.70.1320">
    <property type="entry name" value="Multidrug efflux transporter AcrB pore domain like"/>
    <property type="match status" value="1"/>
</dbReference>
<dbReference type="NCBIfam" id="NF000282">
    <property type="entry name" value="RND_permease_1"/>
    <property type="match status" value="1"/>
</dbReference>
<dbReference type="GO" id="GO:0005886">
    <property type="term" value="C:plasma membrane"/>
    <property type="evidence" value="ECO:0007669"/>
    <property type="project" value="UniProtKB-SubCell"/>
</dbReference>
<evidence type="ECO:0000256" key="3">
    <source>
        <dbReference type="ARBA" id="ARBA00022448"/>
    </source>
</evidence>
<dbReference type="AlphaFoldDB" id="A0A5C7G4P3"/>
<feature type="transmembrane region" description="Helical" evidence="9">
    <location>
        <begin position="967"/>
        <end position="988"/>
    </location>
</feature>
<evidence type="ECO:0000256" key="6">
    <source>
        <dbReference type="ARBA" id="ARBA00022692"/>
    </source>
</evidence>
<evidence type="ECO:0000256" key="9">
    <source>
        <dbReference type="RuleBase" id="RU364070"/>
    </source>
</evidence>
<keyword evidence="12" id="KW-1185">Reference proteome</keyword>
<dbReference type="SUPFAM" id="SSF82693">
    <property type="entry name" value="Multidrug efflux transporter AcrB pore domain, PN1, PN2, PC1 and PC2 subdomains"/>
    <property type="match status" value="3"/>
</dbReference>
<dbReference type="Gene3D" id="3.30.70.1440">
    <property type="entry name" value="Multidrug efflux transporter AcrB pore domain"/>
    <property type="match status" value="1"/>
</dbReference>
<evidence type="ECO:0000256" key="7">
    <source>
        <dbReference type="ARBA" id="ARBA00022989"/>
    </source>
</evidence>
<evidence type="ECO:0000256" key="8">
    <source>
        <dbReference type="ARBA" id="ARBA00023136"/>
    </source>
</evidence>
<keyword evidence="8 9" id="KW-0472">Membrane</keyword>
<evidence type="ECO:0000313" key="11">
    <source>
        <dbReference type="EMBL" id="TXG00835.1"/>
    </source>
</evidence>
<reference evidence="11 12" key="1">
    <citation type="submission" date="2019-08" db="EMBL/GenBank/DDBJ databases">
        <title>Massilia golmudensis sp. nov., isolated from sand in the Qinghai-Tibetan Plateau.</title>
        <authorList>
            <person name="Zhang B."/>
        </authorList>
    </citation>
    <scope>NUCLEOTIDE SEQUENCE [LARGE SCALE GENOMIC DNA]</scope>
    <source>
        <strain evidence="11 12">GEM5</strain>
    </source>
</reference>
<dbReference type="FunFam" id="3.30.2090.10:FF:000001">
    <property type="entry name" value="Efflux pump membrane transporter"/>
    <property type="match status" value="1"/>
</dbReference>
<keyword evidence="4" id="KW-1003">Cell membrane</keyword>
<dbReference type="FunFam" id="1.20.1640.10:FF:000001">
    <property type="entry name" value="Efflux pump membrane transporter"/>
    <property type="match status" value="1"/>
</dbReference>
<dbReference type="Gene3D" id="1.20.1640.10">
    <property type="entry name" value="Multidrug efflux transporter AcrB transmembrane domain"/>
    <property type="match status" value="2"/>
</dbReference>
<dbReference type="InterPro" id="IPR001036">
    <property type="entry name" value="Acrflvin-R"/>
</dbReference>
<proteinExistence type="inferred from homology"/>
<evidence type="ECO:0000256" key="1">
    <source>
        <dbReference type="ARBA" id="ARBA00004429"/>
    </source>
</evidence>
<protein>
    <recommendedName>
        <fullName evidence="9">Efflux pump membrane transporter</fullName>
    </recommendedName>
</protein>
<comment type="caution">
    <text evidence="9">Lacks conserved residue(s) required for the propagation of feature annotation.</text>
</comment>
<name>A0A5C7G4P3_9BURK</name>
<accession>A0A5C7G4P3</accession>
<dbReference type="GO" id="GO:0042910">
    <property type="term" value="F:xenobiotic transmembrane transporter activity"/>
    <property type="evidence" value="ECO:0007669"/>
    <property type="project" value="TreeGrafter"/>
</dbReference>
<dbReference type="SUPFAM" id="SSF82866">
    <property type="entry name" value="Multidrug efflux transporter AcrB transmembrane domain"/>
    <property type="match status" value="2"/>
</dbReference>
<dbReference type="PRINTS" id="PR00702">
    <property type="entry name" value="ACRIFLAVINRP"/>
</dbReference>
<dbReference type="PANTHER" id="PTHR32063">
    <property type="match status" value="1"/>
</dbReference>
<comment type="caution">
    <text evidence="11">The sequence shown here is derived from an EMBL/GenBank/DDBJ whole genome shotgun (WGS) entry which is preliminary data.</text>
</comment>
<keyword evidence="3 9" id="KW-0813">Transport</keyword>
<evidence type="ECO:0000313" key="12">
    <source>
        <dbReference type="Proteomes" id="UP000321413"/>
    </source>
</evidence>
<dbReference type="GO" id="GO:0009636">
    <property type="term" value="P:response to toxic substance"/>
    <property type="evidence" value="ECO:0007669"/>
    <property type="project" value="UniProtKB-ARBA"/>
</dbReference>
<dbReference type="InterPro" id="IPR004764">
    <property type="entry name" value="MdtF-like"/>
</dbReference>
<feature type="transmembrane region" description="Helical" evidence="9">
    <location>
        <begin position="339"/>
        <end position="359"/>
    </location>
</feature>
<dbReference type="FunFam" id="3.30.70.1430:FF:000001">
    <property type="entry name" value="Efflux pump membrane transporter"/>
    <property type="match status" value="1"/>
</dbReference>
<dbReference type="NCBIfam" id="TIGR00915">
    <property type="entry name" value="2A0602"/>
    <property type="match status" value="1"/>
</dbReference>
<dbReference type="SUPFAM" id="SSF82714">
    <property type="entry name" value="Multidrug efflux transporter AcrB TolC docking domain, DN and DC subdomains"/>
    <property type="match status" value="2"/>
</dbReference>
<dbReference type="Gene3D" id="3.30.70.1430">
    <property type="entry name" value="Multidrug efflux transporter AcrB pore domain"/>
    <property type="match status" value="2"/>
</dbReference>
<evidence type="ECO:0000256" key="4">
    <source>
        <dbReference type="ARBA" id="ARBA00022475"/>
    </source>
</evidence>
<feature type="transmembrane region" description="Helical" evidence="9">
    <location>
        <begin position="434"/>
        <end position="458"/>
    </location>
</feature>
<evidence type="ECO:0000256" key="5">
    <source>
        <dbReference type="ARBA" id="ARBA00022519"/>
    </source>
</evidence>
<keyword evidence="5 9" id="KW-0997">Cell inner membrane</keyword>
<dbReference type="PANTHER" id="PTHR32063:SF13">
    <property type="entry name" value="MULTIDRUG EFFLUX PUMP SUBUNIT ACRB-RELATED"/>
    <property type="match status" value="1"/>
</dbReference>
<feature type="transmembrane region" description="Helical" evidence="9">
    <location>
        <begin position="897"/>
        <end position="917"/>
    </location>
</feature>
<dbReference type="Pfam" id="PF00873">
    <property type="entry name" value="ACR_tran"/>
    <property type="match status" value="1"/>
</dbReference>
<dbReference type="EMBL" id="VPFD01000005">
    <property type="protein sequence ID" value="TXG00835.1"/>
    <property type="molecule type" value="Genomic_DNA"/>
</dbReference>